<dbReference type="InterPro" id="IPR032675">
    <property type="entry name" value="LRR_dom_sf"/>
</dbReference>
<dbReference type="Pfam" id="PF23559">
    <property type="entry name" value="WHD_DRP"/>
    <property type="match status" value="1"/>
</dbReference>
<dbReference type="GO" id="GO:0005737">
    <property type="term" value="C:cytoplasm"/>
    <property type="evidence" value="ECO:0007669"/>
    <property type="project" value="UniProtKB-SubCell"/>
</dbReference>
<comment type="subcellular location">
    <subcellularLocation>
        <location evidence="2">Cytoplasm</location>
    </subcellularLocation>
</comment>
<dbReference type="GO" id="GO:0009626">
    <property type="term" value="P:plant-type hypersensitive response"/>
    <property type="evidence" value="ECO:0007669"/>
    <property type="project" value="UniProtKB-KW"/>
</dbReference>
<dbReference type="InterPro" id="IPR058922">
    <property type="entry name" value="WHD_DRP"/>
</dbReference>
<proteinExistence type="inferred from homology"/>
<dbReference type="FunFam" id="3.40.50.300:FF:001091">
    <property type="entry name" value="Probable disease resistance protein At1g61300"/>
    <property type="match status" value="1"/>
</dbReference>
<dbReference type="FunFam" id="1.10.10.10:FF:000322">
    <property type="entry name" value="Probable disease resistance protein At1g63360"/>
    <property type="match status" value="1"/>
</dbReference>
<evidence type="ECO:0000256" key="5">
    <source>
        <dbReference type="ARBA" id="ARBA00022614"/>
    </source>
</evidence>
<keyword evidence="6" id="KW-0381">Hypersensitive response</keyword>
<dbReference type="InterPro" id="IPR036388">
    <property type="entry name" value="WH-like_DNA-bd_sf"/>
</dbReference>
<dbReference type="PANTHER" id="PTHR23155">
    <property type="entry name" value="DISEASE RESISTANCE PROTEIN RP"/>
    <property type="match status" value="1"/>
</dbReference>
<evidence type="ECO:0000256" key="3">
    <source>
        <dbReference type="ARBA" id="ARBA00008894"/>
    </source>
</evidence>
<evidence type="ECO:0000259" key="12">
    <source>
        <dbReference type="Pfam" id="PF23559"/>
    </source>
</evidence>
<dbReference type="Gene3D" id="3.80.10.10">
    <property type="entry name" value="Ribonuclease Inhibitor"/>
    <property type="match status" value="1"/>
</dbReference>
<dbReference type="InterPro" id="IPR002182">
    <property type="entry name" value="NB-ARC"/>
</dbReference>
<dbReference type="Pfam" id="PF00931">
    <property type="entry name" value="NB-ARC"/>
    <property type="match status" value="1"/>
</dbReference>
<feature type="domain" description="NB-ARC" evidence="11">
    <location>
        <begin position="170"/>
        <end position="342"/>
    </location>
</feature>
<dbReference type="PRINTS" id="PR00364">
    <property type="entry name" value="DISEASERSIST"/>
</dbReference>
<evidence type="ECO:0000256" key="10">
    <source>
        <dbReference type="ARBA" id="ARBA00022840"/>
    </source>
</evidence>
<feature type="domain" description="Disease resistance protein winged helix" evidence="12">
    <location>
        <begin position="430"/>
        <end position="498"/>
    </location>
</feature>
<dbReference type="GO" id="GO:0051607">
    <property type="term" value="P:defense response to virus"/>
    <property type="evidence" value="ECO:0007669"/>
    <property type="project" value="UniProtKB-ARBA"/>
</dbReference>
<dbReference type="InterPro" id="IPR044974">
    <property type="entry name" value="Disease_R_plants"/>
</dbReference>
<dbReference type="EMBL" id="JACGWJ010000001">
    <property type="protein sequence ID" value="KAL0440948.1"/>
    <property type="molecule type" value="Genomic_DNA"/>
</dbReference>
<dbReference type="GO" id="GO:0005524">
    <property type="term" value="F:ATP binding"/>
    <property type="evidence" value="ECO:0007669"/>
    <property type="project" value="UniProtKB-KW"/>
</dbReference>
<dbReference type="SUPFAM" id="SSF52540">
    <property type="entry name" value="P-loop containing nucleoside triphosphate hydrolases"/>
    <property type="match status" value="1"/>
</dbReference>
<comment type="function">
    <text evidence="1">Confers resistance to late blight (Phytophthora infestans) races carrying the avirulence gene Avr1. Resistance proteins guard the plant against pathogens that contain an appropriate avirulence protein via an indirect interaction with this avirulence protein. That triggers a defense system including the hypersensitive response, which restricts the pathogen growth.</text>
</comment>
<organism evidence="13">
    <name type="scientific">Sesamum radiatum</name>
    <name type="common">Black benniseed</name>
    <dbReference type="NCBI Taxonomy" id="300843"/>
    <lineage>
        <taxon>Eukaryota</taxon>
        <taxon>Viridiplantae</taxon>
        <taxon>Streptophyta</taxon>
        <taxon>Embryophyta</taxon>
        <taxon>Tracheophyta</taxon>
        <taxon>Spermatophyta</taxon>
        <taxon>Magnoliopsida</taxon>
        <taxon>eudicotyledons</taxon>
        <taxon>Gunneridae</taxon>
        <taxon>Pentapetalae</taxon>
        <taxon>asterids</taxon>
        <taxon>lamiids</taxon>
        <taxon>Lamiales</taxon>
        <taxon>Pedaliaceae</taxon>
        <taxon>Sesamum</taxon>
    </lineage>
</organism>
<keyword evidence="4" id="KW-0963">Cytoplasm</keyword>
<dbReference type="GO" id="GO:0043531">
    <property type="term" value="F:ADP binding"/>
    <property type="evidence" value="ECO:0007669"/>
    <property type="project" value="InterPro"/>
</dbReference>
<comment type="similarity">
    <text evidence="3">Belongs to the disease resistance NB-LRR family.</text>
</comment>
<evidence type="ECO:0000256" key="4">
    <source>
        <dbReference type="ARBA" id="ARBA00022490"/>
    </source>
</evidence>
<evidence type="ECO:0000256" key="6">
    <source>
        <dbReference type="ARBA" id="ARBA00022667"/>
    </source>
</evidence>
<evidence type="ECO:0000256" key="9">
    <source>
        <dbReference type="ARBA" id="ARBA00022821"/>
    </source>
</evidence>
<dbReference type="Gene3D" id="1.10.10.10">
    <property type="entry name" value="Winged helix-like DNA-binding domain superfamily/Winged helix DNA-binding domain"/>
    <property type="match status" value="1"/>
</dbReference>
<reference evidence="13" key="1">
    <citation type="submission" date="2020-06" db="EMBL/GenBank/DDBJ databases">
        <authorList>
            <person name="Li T."/>
            <person name="Hu X."/>
            <person name="Zhang T."/>
            <person name="Song X."/>
            <person name="Zhang H."/>
            <person name="Dai N."/>
            <person name="Sheng W."/>
            <person name="Hou X."/>
            <person name="Wei L."/>
        </authorList>
    </citation>
    <scope>NUCLEOTIDE SEQUENCE</scope>
    <source>
        <strain evidence="13">G02</strain>
        <tissue evidence="13">Leaf</tissue>
    </source>
</reference>
<keyword evidence="8" id="KW-0547">Nucleotide-binding</keyword>
<dbReference type="AlphaFoldDB" id="A0AAW2WHG0"/>
<evidence type="ECO:0000313" key="13">
    <source>
        <dbReference type="EMBL" id="KAL0440948.1"/>
    </source>
</evidence>
<keyword evidence="5" id="KW-0433">Leucine-rich repeat</keyword>
<keyword evidence="10" id="KW-0067">ATP-binding</keyword>
<dbReference type="Gene3D" id="3.40.50.300">
    <property type="entry name" value="P-loop containing nucleotide triphosphate hydrolases"/>
    <property type="match status" value="1"/>
</dbReference>
<dbReference type="SUPFAM" id="SSF52047">
    <property type="entry name" value="RNI-like"/>
    <property type="match status" value="1"/>
</dbReference>
<comment type="caution">
    <text evidence="13">The sequence shown here is derived from an EMBL/GenBank/DDBJ whole genome shotgun (WGS) entry which is preliminary data.</text>
</comment>
<dbReference type="InterPro" id="IPR027417">
    <property type="entry name" value="P-loop_NTPase"/>
</dbReference>
<dbReference type="PANTHER" id="PTHR23155:SF1152">
    <property type="entry name" value="AAA+ ATPASE DOMAIN-CONTAINING PROTEIN"/>
    <property type="match status" value="1"/>
</dbReference>
<reference evidence="13" key="2">
    <citation type="journal article" date="2024" name="Plant">
        <title>Genomic evolution and insights into agronomic trait innovations of Sesamum species.</title>
        <authorList>
            <person name="Miao H."/>
            <person name="Wang L."/>
            <person name="Qu L."/>
            <person name="Liu H."/>
            <person name="Sun Y."/>
            <person name="Le M."/>
            <person name="Wang Q."/>
            <person name="Wei S."/>
            <person name="Zheng Y."/>
            <person name="Lin W."/>
            <person name="Duan Y."/>
            <person name="Cao H."/>
            <person name="Xiong S."/>
            <person name="Wang X."/>
            <person name="Wei L."/>
            <person name="Li C."/>
            <person name="Ma Q."/>
            <person name="Ju M."/>
            <person name="Zhao R."/>
            <person name="Li G."/>
            <person name="Mu C."/>
            <person name="Tian Q."/>
            <person name="Mei H."/>
            <person name="Zhang T."/>
            <person name="Gao T."/>
            <person name="Zhang H."/>
        </authorList>
    </citation>
    <scope>NUCLEOTIDE SEQUENCE</scope>
    <source>
        <strain evidence="13">G02</strain>
    </source>
</reference>
<keyword evidence="7" id="KW-0677">Repeat</keyword>
<gene>
    <name evidence="13" type="ORF">Sradi_0033700</name>
</gene>
<evidence type="ECO:0000256" key="2">
    <source>
        <dbReference type="ARBA" id="ARBA00004496"/>
    </source>
</evidence>
<sequence length="888" mass="101494">MAAAAYAALGSLMHVLDQIQQPACRWIQLEREKIEILYKEVSFLQDFLEGYSQSRDKEIEVLVRQIAVIADEAEDIIECHVVDQIHEGSDGRSHDMASLSFSMSLSIFCQDIDKIIEKLDSIKKELMIVKEERVFQELIMSKTSVLASSSKLPPTVKNFVVGFDEQLVCIMEQLTGYKDDLQIMSIVGMGGIGKTTLARTAFDHPYIVHYFSDKRIWITVSEKYNVRETLLGVLNDIGDGGREDVETGKSLVECRDDELGEKLYKRLFDERYLIVLDDVWSTEIWDGLKLFFPKNRRGSRIIVTTRQSSLAVSLGSQNPYLMNFLNKDQSWNLLCEKVFSQEGCPIPELEDVGKVIADGCGGLPLAIAVISGLLAKSDMTREFWQFVAENVSSYANSGDDEHCLKILTLSYNNLSIHLKPCFLYVGVLSKDRNIQVSKLIRLWVAEGFVKPARGKSLEEVAEEYMKDLVDRNLIMIRKLGCSGKIKRCGIHDLLRDLCVRESHIQRYTRIPRVQHVCFGEEKNVCFLCGHPSTQESIDVPLVLVGFRSMLAIPLVCSACRNTYTHLRLRLVKLKVIDKAYFPYSRECQAPTKLRYLAVKEASWNGEEVPIRLVFVSPSKRPLLWNLQTLLLDFFISRGNPLVLPCEIWEMPQLRHVVVRRAELPNPLKKDSTILENLQTISYLRNFRCTVEAVERIPNLKKLKIYYANAVQDLSCYSLYNLAYLHKLESLFLLAQDLFSEKLAFPCSLKKLNLSWCRIPWENMKHDDGWYVDVEWWRAENIHFPNLERLLLEQVFYLKEIPSGIGDIATLQSIELNSCGNSVVKSAKQILEEQRSLGNETLQLNVNGERYQVGSSYSLGIRQDKTTFSLCACGFEVRREGCLVLSMLQ</sequence>
<name>A0AAW2WHG0_SESRA</name>
<keyword evidence="9" id="KW-0611">Plant defense</keyword>
<dbReference type="Gene3D" id="1.10.8.430">
    <property type="entry name" value="Helical domain of apoptotic protease-activating factors"/>
    <property type="match status" value="1"/>
</dbReference>
<evidence type="ECO:0000259" key="11">
    <source>
        <dbReference type="Pfam" id="PF00931"/>
    </source>
</evidence>
<evidence type="ECO:0000256" key="1">
    <source>
        <dbReference type="ARBA" id="ARBA00002074"/>
    </source>
</evidence>
<evidence type="ECO:0000256" key="8">
    <source>
        <dbReference type="ARBA" id="ARBA00022741"/>
    </source>
</evidence>
<evidence type="ECO:0000256" key="7">
    <source>
        <dbReference type="ARBA" id="ARBA00022737"/>
    </source>
</evidence>
<accession>A0AAW2WHG0</accession>
<dbReference type="InterPro" id="IPR042197">
    <property type="entry name" value="Apaf_helical"/>
</dbReference>
<protein>
    <submittedName>
        <fullName evidence="13">Late blight resistance proteinR1B-16</fullName>
    </submittedName>
</protein>
<dbReference type="Gene3D" id="1.20.5.4130">
    <property type="match status" value="1"/>
</dbReference>